<reference evidence="1" key="1">
    <citation type="submission" date="2020-11" db="EMBL/GenBank/DDBJ databases">
        <authorList>
            <consortium name="DOE Joint Genome Institute"/>
            <person name="Ahrendt S."/>
            <person name="Riley R."/>
            <person name="Andreopoulos W."/>
            <person name="Labutti K."/>
            <person name="Pangilinan J."/>
            <person name="Ruiz-Duenas F.J."/>
            <person name="Barrasa J.M."/>
            <person name="Sanchez-Garcia M."/>
            <person name="Camarero S."/>
            <person name="Miyauchi S."/>
            <person name="Serrano A."/>
            <person name="Linde D."/>
            <person name="Babiker R."/>
            <person name="Drula E."/>
            <person name="Ayuso-Fernandez I."/>
            <person name="Pacheco R."/>
            <person name="Padilla G."/>
            <person name="Ferreira P."/>
            <person name="Barriuso J."/>
            <person name="Kellner H."/>
            <person name="Castanera R."/>
            <person name="Alfaro M."/>
            <person name="Ramirez L."/>
            <person name="Pisabarro A.G."/>
            <person name="Kuo A."/>
            <person name="Tritt A."/>
            <person name="Lipzen A."/>
            <person name="He G."/>
            <person name="Yan M."/>
            <person name="Ng V."/>
            <person name="Cullen D."/>
            <person name="Martin F."/>
            <person name="Rosso M.-N."/>
            <person name="Henrissat B."/>
            <person name="Hibbett D."/>
            <person name="Martinez A.T."/>
            <person name="Grigoriev I.V."/>
        </authorList>
    </citation>
    <scope>NUCLEOTIDE SEQUENCE</scope>
    <source>
        <strain evidence="1">MF-IS2</strain>
    </source>
</reference>
<comment type="caution">
    <text evidence="1">The sequence shown here is derived from an EMBL/GenBank/DDBJ whole genome shotgun (WGS) entry which is preliminary data.</text>
</comment>
<evidence type="ECO:0000313" key="2">
    <source>
        <dbReference type="Proteomes" id="UP000807342"/>
    </source>
</evidence>
<dbReference type="Proteomes" id="UP000807342">
    <property type="component" value="Unassembled WGS sequence"/>
</dbReference>
<accession>A0A9P5XAA9</accession>
<organism evidence="1 2">
    <name type="scientific">Macrolepiota fuliginosa MF-IS2</name>
    <dbReference type="NCBI Taxonomy" id="1400762"/>
    <lineage>
        <taxon>Eukaryota</taxon>
        <taxon>Fungi</taxon>
        <taxon>Dikarya</taxon>
        <taxon>Basidiomycota</taxon>
        <taxon>Agaricomycotina</taxon>
        <taxon>Agaricomycetes</taxon>
        <taxon>Agaricomycetidae</taxon>
        <taxon>Agaricales</taxon>
        <taxon>Agaricineae</taxon>
        <taxon>Agaricaceae</taxon>
        <taxon>Macrolepiota</taxon>
    </lineage>
</organism>
<keyword evidence="2" id="KW-1185">Reference proteome</keyword>
<gene>
    <name evidence="1" type="ORF">P691DRAFT_734101</name>
</gene>
<sequence length="486" mass="55417">MLAGELRRELAATFFFPKTGICKSRRIFLTIAHQLAVRYPPYRSYLDDCMRMDPAFFDKTSETLIQTLFITPTFCNMFPINPDHRHVIIIDGLGSQGSEQEQSKFLGLVCQFVLDHPTSPFVWIISSRPEEHLCAKFSEIERLHICYKEVELDPNSEQAREDVKKFLRDEFRRIQHRFPDATPSGPWPTSNQLLKVASSSSGFFPFASAILHFVGQSTLGGPVSRLNHVLTLLDNPESTAVFPVGDLFRPLDSLYSPIMSEIPVTELPAIRSLLGFCMSHSLVPAHESVPFQLACNILNIKRHIAYSALQSLRSSILSLPPPSNAHNVRLQFVHGSFPDYLRNPQRSSPHTISMDYTLAELWRCHTRIVSQWLPSRCESCPELKGRPFTKRILATDGIKIFWAPEIQSQTARELKEKMFEKASSCWPIILHRYCHQWCSNSCQQKSQSQALLDVPSFEVIEFLKQIDFGCPALFGKDPVHMLNVLR</sequence>
<evidence type="ECO:0000313" key="1">
    <source>
        <dbReference type="EMBL" id="KAF9445970.1"/>
    </source>
</evidence>
<name>A0A9P5XAA9_9AGAR</name>
<protein>
    <recommendedName>
        <fullName evidence="3">NACHT domain-containing protein</fullName>
    </recommendedName>
</protein>
<dbReference type="EMBL" id="MU151271">
    <property type="protein sequence ID" value="KAF9445970.1"/>
    <property type="molecule type" value="Genomic_DNA"/>
</dbReference>
<proteinExistence type="predicted"/>
<dbReference type="AlphaFoldDB" id="A0A9P5XAA9"/>
<dbReference type="OrthoDB" id="6084525at2759"/>
<evidence type="ECO:0008006" key="3">
    <source>
        <dbReference type="Google" id="ProtNLM"/>
    </source>
</evidence>